<dbReference type="Proteomes" id="UP001219518">
    <property type="component" value="Unassembled WGS sequence"/>
</dbReference>
<keyword evidence="3" id="KW-1185">Reference proteome</keyword>
<protein>
    <submittedName>
        <fullName evidence="2">Allatostatin</fullName>
    </submittedName>
</protein>
<reference evidence="2" key="2">
    <citation type="journal article" date="2023" name="BMC Genomics">
        <title>Pest status, molecular evolution, and epigenetic factors derived from the genome assembly of Frankliniella fusca, a thysanopteran phytovirus vector.</title>
        <authorList>
            <person name="Catto M.A."/>
            <person name="Labadie P.E."/>
            <person name="Jacobson A.L."/>
            <person name="Kennedy G.G."/>
            <person name="Srinivasan R."/>
            <person name="Hunt B.G."/>
        </authorList>
    </citation>
    <scope>NUCLEOTIDE SEQUENCE</scope>
    <source>
        <strain evidence="2">PL_HMW_Pooled</strain>
    </source>
</reference>
<keyword evidence="1" id="KW-0812">Transmembrane</keyword>
<organism evidence="2 3">
    <name type="scientific">Frankliniella fusca</name>
    <dbReference type="NCBI Taxonomy" id="407009"/>
    <lineage>
        <taxon>Eukaryota</taxon>
        <taxon>Metazoa</taxon>
        <taxon>Ecdysozoa</taxon>
        <taxon>Arthropoda</taxon>
        <taxon>Hexapoda</taxon>
        <taxon>Insecta</taxon>
        <taxon>Pterygota</taxon>
        <taxon>Neoptera</taxon>
        <taxon>Paraneoptera</taxon>
        <taxon>Thysanoptera</taxon>
        <taxon>Terebrantia</taxon>
        <taxon>Thripoidea</taxon>
        <taxon>Thripidae</taxon>
        <taxon>Frankliniella</taxon>
    </lineage>
</organism>
<gene>
    <name evidence="2" type="ORF">KUF71_005165</name>
</gene>
<keyword evidence="1" id="KW-1133">Transmembrane helix</keyword>
<evidence type="ECO:0000313" key="3">
    <source>
        <dbReference type="Proteomes" id="UP001219518"/>
    </source>
</evidence>
<accession>A0AAE1I062</accession>
<reference evidence="2" key="1">
    <citation type="submission" date="2021-07" db="EMBL/GenBank/DDBJ databases">
        <authorList>
            <person name="Catto M.A."/>
            <person name="Jacobson A."/>
            <person name="Kennedy G."/>
            <person name="Labadie P."/>
            <person name="Hunt B.G."/>
            <person name="Srinivasan R."/>
        </authorList>
    </citation>
    <scope>NUCLEOTIDE SEQUENCE</scope>
    <source>
        <strain evidence="2">PL_HMW_Pooled</strain>
        <tissue evidence="2">Head</tissue>
    </source>
</reference>
<dbReference type="EMBL" id="JAHWGI010001411">
    <property type="protein sequence ID" value="KAK3930431.1"/>
    <property type="molecule type" value="Genomic_DNA"/>
</dbReference>
<evidence type="ECO:0000313" key="2">
    <source>
        <dbReference type="EMBL" id="KAK3930431.1"/>
    </source>
</evidence>
<sequence>MAPSWTAAPSPRPGGPPDAVPVSANVAVLAAGLLLLALSTSATAAVVRGPREEPSPLALLVLRAVGGGGGLGDGVGPVAAQLEDVVDYRRAPPIQTVDGDLADTMFLRAAKRQVRYHQCYFNPISCFG</sequence>
<evidence type="ECO:0000256" key="1">
    <source>
        <dbReference type="SAM" id="Phobius"/>
    </source>
</evidence>
<proteinExistence type="predicted"/>
<dbReference type="AlphaFoldDB" id="A0AAE1I062"/>
<comment type="caution">
    <text evidence="2">The sequence shown here is derived from an EMBL/GenBank/DDBJ whole genome shotgun (WGS) entry which is preliminary data.</text>
</comment>
<feature type="transmembrane region" description="Helical" evidence="1">
    <location>
        <begin position="26"/>
        <end position="47"/>
    </location>
</feature>
<keyword evidence="1" id="KW-0472">Membrane</keyword>
<name>A0AAE1I062_9NEOP</name>